<keyword evidence="3" id="KW-1185">Reference proteome</keyword>
<feature type="transmembrane region" description="Helical" evidence="1">
    <location>
        <begin position="35"/>
        <end position="52"/>
    </location>
</feature>
<dbReference type="Proteomes" id="UP001139462">
    <property type="component" value="Unassembled WGS sequence"/>
</dbReference>
<name>A0A9X1R4M4_9FLAO</name>
<dbReference type="AlphaFoldDB" id="A0A9X1R4M4"/>
<reference evidence="2" key="1">
    <citation type="submission" date="2021-09" db="EMBL/GenBank/DDBJ databases">
        <title>Genome of Aequorivita sp. strain F64183.</title>
        <authorList>
            <person name="Wang Y."/>
        </authorList>
    </citation>
    <scope>NUCLEOTIDE SEQUENCE</scope>
    <source>
        <strain evidence="2">F64183</strain>
    </source>
</reference>
<feature type="transmembrane region" description="Helical" evidence="1">
    <location>
        <begin position="7"/>
        <end position="29"/>
    </location>
</feature>
<protein>
    <submittedName>
        <fullName evidence="2">Uncharacterized protein</fullName>
    </submittedName>
</protein>
<evidence type="ECO:0000256" key="1">
    <source>
        <dbReference type="SAM" id="Phobius"/>
    </source>
</evidence>
<dbReference type="EMBL" id="JAIRBB010000008">
    <property type="protein sequence ID" value="MCG2431468.1"/>
    <property type="molecule type" value="Genomic_DNA"/>
</dbReference>
<accession>A0A9X1R4M4</accession>
<evidence type="ECO:0000313" key="3">
    <source>
        <dbReference type="Proteomes" id="UP001139462"/>
    </source>
</evidence>
<evidence type="ECO:0000313" key="2">
    <source>
        <dbReference type="EMBL" id="MCG2431468.1"/>
    </source>
</evidence>
<comment type="caution">
    <text evidence="2">The sequence shown here is derived from an EMBL/GenBank/DDBJ whole genome shotgun (WGS) entry which is preliminary data.</text>
</comment>
<dbReference type="RefSeq" id="WP_237608565.1">
    <property type="nucleotide sequence ID" value="NZ_JAIRBB010000008.1"/>
</dbReference>
<keyword evidence="1" id="KW-0812">Transmembrane</keyword>
<keyword evidence="1" id="KW-0472">Membrane</keyword>
<proteinExistence type="predicted"/>
<keyword evidence="1" id="KW-1133">Transmembrane helix</keyword>
<gene>
    <name evidence="2" type="ORF">K8344_10090</name>
</gene>
<organism evidence="2 3">
    <name type="scientific">Aequorivita xiaoshiensis</name>
    <dbReference type="NCBI Taxonomy" id="2874476"/>
    <lineage>
        <taxon>Bacteria</taxon>
        <taxon>Pseudomonadati</taxon>
        <taxon>Bacteroidota</taxon>
        <taxon>Flavobacteriia</taxon>
        <taxon>Flavobacteriales</taxon>
        <taxon>Flavobacteriaceae</taxon>
        <taxon>Aequorivita</taxon>
    </lineage>
</organism>
<sequence length="59" mass="6490">MKSNKNVLLLIGAFILLGINLGMVNWKSFASEQNLAAGFGIIISLLIISLQFKKIKNQN</sequence>